<evidence type="ECO:0000256" key="7">
    <source>
        <dbReference type="ARBA" id="ARBA00023136"/>
    </source>
</evidence>
<name>A0A3S9SXH4_9FIRM</name>
<evidence type="ECO:0000313" key="11">
    <source>
        <dbReference type="Proteomes" id="UP000267250"/>
    </source>
</evidence>
<dbReference type="OrthoDB" id="1725168at2"/>
<sequence length="230" mass="26402">MNRGIFILSTLLLMVIGLVLIIHSSYFEVKQIMVVGNHQLSTAEILKIVGNFKGQNIFLVPGRKIVNRLMNHVRIKGVKLERKLPDTLIIRVNERYGLALFRDLNNNWVEISKDGLILGIYKNNSRPDLPVVEGLQVKTDGNNVEMTDELADLLVLLKALFPLQKKMSEVSYYPENIKIIFHSGTTLYLGEAVNLEKKVTVFRSIWEEIQNKKIEYIDLRYEGKPVIKLK</sequence>
<evidence type="ECO:0000256" key="3">
    <source>
        <dbReference type="ARBA" id="ARBA00022519"/>
    </source>
</evidence>
<dbReference type="Pfam" id="PF08478">
    <property type="entry name" value="POTRA_1"/>
    <property type="match status" value="1"/>
</dbReference>
<dbReference type="InterPro" id="IPR026579">
    <property type="entry name" value="FtsQ"/>
</dbReference>
<dbReference type="PANTHER" id="PTHR35851:SF1">
    <property type="entry name" value="CELL DIVISION PROTEIN FTSQ"/>
    <property type="match status" value="1"/>
</dbReference>
<dbReference type="Pfam" id="PF03799">
    <property type="entry name" value="FtsQ_DivIB_C"/>
    <property type="match status" value="1"/>
</dbReference>
<evidence type="ECO:0000256" key="6">
    <source>
        <dbReference type="ARBA" id="ARBA00022989"/>
    </source>
</evidence>
<keyword evidence="3" id="KW-0997">Cell inner membrane</keyword>
<dbReference type="InterPro" id="IPR045335">
    <property type="entry name" value="FtsQ_C_sf"/>
</dbReference>
<evidence type="ECO:0000256" key="5">
    <source>
        <dbReference type="ARBA" id="ARBA00022692"/>
    </source>
</evidence>
<dbReference type="InterPro" id="IPR013685">
    <property type="entry name" value="POTRA_FtsQ_type"/>
</dbReference>
<keyword evidence="11" id="KW-1185">Reference proteome</keyword>
<evidence type="ECO:0000256" key="1">
    <source>
        <dbReference type="ARBA" id="ARBA00004370"/>
    </source>
</evidence>
<keyword evidence="5" id="KW-0812">Transmembrane</keyword>
<reference evidence="10 11" key="1">
    <citation type="submission" date="2016-07" db="EMBL/GenBank/DDBJ databases">
        <title>Genome and transcriptome analysis of iron-reducing fermentative bacteria Anoxybacter fermentans.</title>
        <authorList>
            <person name="Zeng X."/>
            <person name="Shao Z."/>
        </authorList>
    </citation>
    <scope>NUCLEOTIDE SEQUENCE [LARGE SCALE GENOMIC DNA]</scope>
    <source>
        <strain evidence="10 11">DY22613</strain>
    </source>
</reference>
<evidence type="ECO:0000256" key="4">
    <source>
        <dbReference type="ARBA" id="ARBA00022618"/>
    </source>
</evidence>
<dbReference type="AlphaFoldDB" id="A0A3S9SXH4"/>
<dbReference type="Gene3D" id="3.40.50.11690">
    <property type="entry name" value="Cell division protein FtsQ/DivIB"/>
    <property type="match status" value="1"/>
</dbReference>
<dbReference type="InterPro" id="IPR005548">
    <property type="entry name" value="Cell_div_FtsQ/DivIB_C"/>
</dbReference>
<evidence type="ECO:0000256" key="8">
    <source>
        <dbReference type="ARBA" id="ARBA00023306"/>
    </source>
</evidence>
<evidence type="ECO:0000259" key="9">
    <source>
        <dbReference type="PROSITE" id="PS51779"/>
    </source>
</evidence>
<organism evidence="10 11">
    <name type="scientific">Anoxybacter fermentans</name>
    <dbReference type="NCBI Taxonomy" id="1323375"/>
    <lineage>
        <taxon>Bacteria</taxon>
        <taxon>Bacillati</taxon>
        <taxon>Bacillota</taxon>
        <taxon>Clostridia</taxon>
        <taxon>Halanaerobiales</taxon>
        <taxon>Anoxybacter</taxon>
    </lineage>
</organism>
<proteinExistence type="predicted"/>
<dbReference type="RefSeq" id="WP_127016363.1">
    <property type="nucleotide sequence ID" value="NZ_CP016379.1"/>
</dbReference>
<keyword evidence="4" id="KW-0132">Cell division</keyword>
<dbReference type="PANTHER" id="PTHR35851">
    <property type="entry name" value="CELL DIVISION PROTEIN FTSQ"/>
    <property type="match status" value="1"/>
</dbReference>
<keyword evidence="6" id="KW-1133">Transmembrane helix</keyword>
<keyword evidence="2" id="KW-1003">Cell membrane</keyword>
<dbReference type="PROSITE" id="PS51779">
    <property type="entry name" value="POTRA"/>
    <property type="match status" value="1"/>
</dbReference>
<keyword evidence="8" id="KW-0131">Cell cycle</keyword>
<accession>A0A3S9SXH4</accession>
<dbReference type="GO" id="GO:0016020">
    <property type="term" value="C:membrane"/>
    <property type="evidence" value="ECO:0007669"/>
    <property type="project" value="UniProtKB-SubCell"/>
</dbReference>
<comment type="subcellular location">
    <subcellularLocation>
        <location evidence="1">Membrane</location>
    </subcellularLocation>
</comment>
<dbReference type="EMBL" id="CP016379">
    <property type="protein sequence ID" value="AZR73033.1"/>
    <property type="molecule type" value="Genomic_DNA"/>
</dbReference>
<evidence type="ECO:0000313" key="10">
    <source>
        <dbReference type="EMBL" id="AZR73033.1"/>
    </source>
</evidence>
<evidence type="ECO:0000256" key="2">
    <source>
        <dbReference type="ARBA" id="ARBA00022475"/>
    </source>
</evidence>
<dbReference type="KEGG" id="aft:BBF96_06250"/>
<feature type="domain" description="POTRA" evidence="9">
    <location>
        <begin position="27"/>
        <end position="95"/>
    </location>
</feature>
<dbReference type="Gene3D" id="3.10.20.310">
    <property type="entry name" value="membrane protein fhac"/>
    <property type="match status" value="1"/>
</dbReference>
<protein>
    <recommendedName>
        <fullName evidence="9">POTRA domain-containing protein</fullName>
    </recommendedName>
</protein>
<gene>
    <name evidence="10" type="ORF">BBF96_06250</name>
</gene>
<dbReference type="InterPro" id="IPR034746">
    <property type="entry name" value="POTRA"/>
</dbReference>
<keyword evidence="7" id="KW-0472">Membrane</keyword>
<dbReference type="Proteomes" id="UP000267250">
    <property type="component" value="Chromosome"/>
</dbReference>
<dbReference type="GO" id="GO:0090529">
    <property type="term" value="P:cell septum assembly"/>
    <property type="evidence" value="ECO:0007669"/>
    <property type="project" value="InterPro"/>
</dbReference>